<dbReference type="PROSITE" id="PS00086">
    <property type="entry name" value="CYTOCHROME_P450"/>
    <property type="match status" value="1"/>
</dbReference>
<accession>A0A1W2TUC7</accession>
<evidence type="ECO:0000313" key="10">
    <source>
        <dbReference type="Proteomes" id="UP000054516"/>
    </source>
</evidence>
<dbReference type="Gene3D" id="1.10.630.10">
    <property type="entry name" value="Cytochrome P450"/>
    <property type="match status" value="1"/>
</dbReference>
<proteinExistence type="inferred from homology"/>
<dbReference type="GO" id="GO:0005506">
    <property type="term" value="F:iron ion binding"/>
    <property type="evidence" value="ECO:0007669"/>
    <property type="project" value="InterPro"/>
</dbReference>
<reference evidence="9" key="1">
    <citation type="submission" date="2016-03" db="EMBL/GenBank/DDBJ databases">
        <title>Draft genome sequence of Rosellinia necatrix.</title>
        <authorList>
            <person name="Kanematsu S."/>
        </authorList>
    </citation>
    <scope>NUCLEOTIDE SEQUENCE [LARGE SCALE GENOMIC DNA]</scope>
    <source>
        <strain evidence="9">W97</strain>
    </source>
</reference>
<dbReference type="GO" id="GO:0020037">
    <property type="term" value="F:heme binding"/>
    <property type="evidence" value="ECO:0007669"/>
    <property type="project" value="InterPro"/>
</dbReference>
<dbReference type="Pfam" id="PF00067">
    <property type="entry name" value="p450"/>
    <property type="match status" value="1"/>
</dbReference>
<evidence type="ECO:0000256" key="5">
    <source>
        <dbReference type="ARBA" id="ARBA00023004"/>
    </source>
</evidence>
<protein>
    <submittedName>
        <fullName evidence="9">Putative cytochrome P450</fullName>
    </submittedName>
</protein>
<keyword evidence="8" id="KW-1133">Transmembrane helix</keyword>
<dbReference type="SUPFAM" id="SSF48264">
    <property type="entry name" value="Cytochrome P450"/>
    <property type="match status" value="1"/>
</dbReference>
<dbReference type="Proteomes" id="UP000054516">
    <property type="component" value="Unassembled WGS sequence"/>
</dbReference>
<evidence type="ECO:0000256" key="2">
    <source>
        <dbReference type="ARBA" id="ARBA00010617"/>
    </source>
</evidence>
<comment type="similarity">
    <text evidence="2 7">Belongs to the cytochrome P450 family.</text>
</comment>
<dbReference type="InterPro" id="IPR002401">
    <property type="entry name" value="Cyt_P450_E_grp-I"/>
</dbReference>
<dbReference type="GO" id="GO:0004497">
    <property type="term" value="F:monooxygenase activity"/>
    <property type="evidence" value="ECO:0007669"/>
    <property type="project" value="UniProtKB-KW"/>
</dbReference>
<evidence type="ECO:0000256" key="7">
    <source>
        <dbReference type="RuleBase" id="RU000461"/>
    </source>
</evidence>
<evidence type="ECO:0000256" key="8">
    <source>
        <dbReference type="SAM" id="Phobius"/>
    </source>
</evidence>
<dbReference type="OMA" id="EMAWMQG"/>
<name>A0A1W2TUC7_ROSNE</name>
<gene>
    <name evidence="9" type="ORF">SAMD00023353_9800030</name>
</gene>
<dbReference type="InterPro" id="IPR036396">
    <property type="entry name" value="Cyt_P450_sf"/>
</dbReference>
<evidence type="ECO:0000256" key="4">
    <source>
        <dbReference type="ARBA" id="ARBA00022723"/>
    </source>
</evidence>
<organism evidence="9">
    <name type="scientific">Rosellinia necatrix</name>
    <name type="common">White root-rot fungus</name>
    <dbReference type="NCBI Taxonomy" id="77044"/>
    <lineage>
        <taxon>Eukaryota</taxon>
        <taxon>Fungi</taxon>
        <taxon>Dikarya</taxon>
        <taxon>Ascomycota</taxon>
        <taxon>Pezizomycotina</taxon>
        <taxon>Sordariomycetes</taxon>
        <taxon>Xylariomycetidae</taxon>
        <taxon>Xylariales</taxon>
        <taxon>Xylariaceae</taxon>
        <taxon>Rosellinia</taxon>
    </lineage>
</organism>
<dbReference type="InterPro" id="IPR050121">
    <property type="entry name" value="Cytochrome_P450_monoxygenase"/>
</dbReference>
<dbReference type="InterPro" id="IPR017972">
    <property type="entry name" value="Cyt_P450_CS"/>
</dbReference>
<keyword evidence="3 6" id="KW-0349">Heme</keyword>
<keyword evidence="8" id="KW-0812">Transmembrane</keyword>
<evidence type="ECO:0000256" key="1">
    <source>
        <dbReference type="ARBA" id="ARBA00001971"/>
    </source>
</evidence>
<dbReference type="GO" id="GO:0016705">
    <property type="term" value="F:oxidoreductase activity, acting on paired donors, with incorporation or reduction of molecular oxygen"/>
    <property type="evidence" value="ECO:0007669"/>
    <property type="project" value="InterPro"/>
</dbReference>
<sequence length="506" mass="58238">MNGIQALFPNEGMPLLLLTVVLLAGAAYLAYHCTYLLYFHPLASFPGPRIAAVSNTWYTYHWLSGRYPWATEKVLKSYGDVVRIAPNELLFFTPEAFADIYSPHVKNHETFHKTDINNRGDKHGGLLFEQDPVRHRRVAKQVAPAFSSRSTRAKEPRLHKYIDAFVSKMRAFEGDGVDVSKWCNWLAMDISADMAYNREMNQMKDMKNSAFLNVLLGFNAFTTIDQVSKRFSILGRLKYLFIPFSSVQSMKEMNQTSREELQRRIEKKGDTENLDFFEQLVPAGRVVPSDPEDFRHLEQVATQLLFAGFEPVSAWIYSTLFQLVNHEECLNLLTGEIRQAFSRYDDISPAGLARLDYLNACLEESMRLLPSNNTGLPRVSPGATVDGTYVPPGVTVQTSMFATTRSPRYFHDPLHFDPRRWLNDEHPLYDPRFSEDRIRDVLPFSQGPRQCPGKDIAWTQVRLFVGKVLWTYDISQHPGKPLDFERDFITYGFWVKPELRIHFVAR</sequence>
<keyword evidence="4 6" id="KW-0479">Metal-binding</keyword>
<evidence type="ECO:0000256" key="6">
    <source>
        <dbReference type="PIRSR" id="PIRSR602401-1"/>
    </source>
</evidence>
<dbReference type="OrthoDB" id="1470350at2759"/>
<dbReference type="InterPro" id="IPR001128">
    <property type="entry name" value="Cyt_P450"/>
</dbReference>
<dbReference type="EMBL" id="DF977543">
    <property type="protein sequence ID" value="GAP92215.2"/>
    <property type="molecule type" value="Genomic_DNA"/>
</dbReference>
<keyword evidence="10" id="KW-1185">Reference proteome</keyword>
<dbReference type="PANTHER" id="PTHR24305">
    <property type="entry name" value="CYTOCHROME P450"/>
    <property type="match status" value="1"/>
</dbReference>
<dbReference type="AlphaFoldDB" id="A0A1W2TUC7"/>
<keyword evidence="7" id="KW-0503">Monooxygenase</keyword>
<dbReference type="PRINTS" id="PR00463">
    <property type="entry name" value="EP450I"/>
</dbReference>
<keyword evidence="5 6" id="KW-0408">Iron</keyword>
<keyword evidence="8" id="KW-0472">Membrane</keyword>
<feature type="transmembrane region" description="Helical" evidence="8">
    <location>
        <begin position="12"/>
        <end position="31"/>
    </location>
</feature>
<dbReference type="PANTHER" id="PTHR24305:SF210">
    <property type="entry name" value="CYTOCHROME P450 MONOOXYGENASE ASQL-RELATED"/>
    <property type="match status" value="1"/>
</dbReference>
<comment type="cofactor">
    <cofactor evidence="1 6">
        <name>heme</name>
        <dbReference type="ChEBI" id="CHEBI:30413"/>
    </cofactor>
</comment>
<dbReference type="PRINTS" id="PR00385">
    <property type="entry name" value="P450"/>
</dbReference>
<dbReference type="STRING" id="77044.A0A1W2TUC7"/>
<evidence type="ECO:0000313" key="9">
    <source>
        <dbReference type="EMBL" id="GAP92215.2"/>
    </source>
</evidence>
<feature type="binding site" description="axial binding residue" evidence="6">
    <location>
        <position position="451"/>
    </location>
    <ligand>
        <name>heme</name>
        <dbReference type="ChEBI" id="CHEBI:30413"/>
    </ligand>
    <ligandPart>
        <name>Fe</name>
        <dbReference type="ChEBI" id="CHEBI:18248"/>
    </ligandPart>
</feature>
<evidence type="ECO:0000256" key="3">
    <source>
        <dbReference type="ARBA" id="ARBA00022617"/>
    </source>
</evidence>
<keyword evidence="7" id="KW-0560">Oxidoreductase</keyword>